<organism evidence="1">
    <name type="scientific">marine metagenome</name>
    <dbReference type="NCBI Taxonomy" id="408172"/>
    <lineage>
        <taxon>unclassified sequences</taxon>
        <taxon>metagenomes</taxon>
        <taxon>ecological metagenomes</taxon>
    </lineage>
</organism>
<name>A0A382BGL0_9ZZZZ</name>
<protein>
    <submittedName>
        <fullName evidence="1">Uncharacterized protein</fullName>
    </submittedName>
</protein>
<evidence type="ECO:0000313" key="1">
    <source>
        <dbReference type="EMBL" id="SVB12317.1"/>
    </source>
</evidence>
<reference evidence="1" key="1">
    <citation type="submission" date="2018-05" db="EMBL/GenBank/DDBJ databases">
        <authorList>
            <person name="Lanie J.A."/>
            <person name="Ng W.-L."/>
            <person name="Kazmierczak K.M."/>
            <person name="Andrzejewski T.M."/>
            <person name="Davidsen T.M."/>
            <person name="Wayne K.J."/>
            <person name="Tettelin H."/>
            <person name="Glass J.I."/>
            <person name="Rusch D."/>
            <person name="Podicherti R."/>
            <person name="Tsui H.-C.T."/>
            <person name="Winkler M.E."/>
        </authorList>
    </citation>
    <scope>NUCLEOTIDE SEQUENCE</scope>
</reference>
<dbReference type="AlphaFoldDB" id="A0A382BGL0"/>
<proteinExistence type="predicted"/>
<sequence>MQIRAHSTVKYYFTLDYRSVELTPSSKGL</sequence>
<dbReference type="EMBL" id="UINC01029497">
    <property type="protein sequence ID" value="SVB12317.1"/>
    <property type="molecule type" value="Genomic_DNA"/>
</dbReference>
<gene>
    <name evidence="1" type="ORF">METZ01_LOCUS165171</name>
</gene>
<accession>A0A382BGL0</accession>